<protein>
    <submittedName>
        <fullName evidence="6">DNA-binding transcriptional regulator, LysR family</fullName>
    </submittedName>
</protein>
<comment type="similarity">
    <text evidence="1">Belongs to the LysR transcriptional regulatory family.</text>
</comment>
<evidence type="ECO:0000256" key="1">
    <source>
        <dbReference type="ARBA" id="ARBA00009437"/>
    </source>
</evidence>
<dbReference type="STRING" id="640635.SAMN04489806_0593"/>
<dbReference type="PANTHER" id="PTHR30126:SF39">
    <property type="entry name" value="HTH-TYPE TRANSCRIPTIONAL REGULATOR CYSL"/>
    <property type="match status" value="1"/>
</dbReference>
<evidence type="ECO:0000313" key="6">
    <source>
        <dbReference type="EMBL" id="SEB43331.1"/>
    </source>
</evidence>
<keyword evidence="7" id="KW-1185">Reference proteome</keyword>
<dbReference type="InterPro" id="IPR036388">
    <property type="entry name" value="WH-like_DNA-bd_sf"/>
</dbReference>
<dbReference type="PROSITE" id="PS50931">
    <property type="entry name" value="HTH_LYSR"/>
    <property type="match status" value="1"/>
</dbReference>
<evidence type="ECO:0000256" key="4">
    <source>
        <dbReference type="ARBA" id="ARBA00023163"/>
    </source>
</evidence>
<dbReference type="PANTHER" id="PTHR30126">
    <property type="entry name" value="HTH-TYPE TRANSCRIPTIONAL REGULATOR"/>
    <property type="match status" value="1"/>
</dbReference>
<gene>
    <name evidence="6" type="ORF">SAMN04489806_0593</name>
</gene>
<feature type="domain" description="HTH lysR-type" evidence="5">
    <location>
        <begin position="1"/>
        <end position="23"/>
    </location>
</feature>
<dbReference type="InterPro" id="IPR036390">
    <property type="entry name" value="WH_DNA-bd_sf"/>
</dbReference>
<evidence type="ECO:0000256" key="2">
    <source>
        <dbReference type="ARBA" id="ARBA00023015"/>
    </source>
</evidence>
<dbReference type="InterPro" id="IPR000847">
    <property type="entry name" value="LysR_HTH_N"/>
</dbReference>
<proteinExistence type="inferred from homology"/>
<sequence>MTRLEADLGLRLLDRGPRGSALTAQGVLVAEWAADTLDAARRFRSATESLRGERASSFTVSSSQTVAEALMPQWLAALRAERPDLDIRLHVGNSVDVCERVCAGTSDVGFIESPRARGGLRSVDVTGDSLVIVVAPAHPWADRKRPVTAAELARTPLIVRESGSGTRTTLDTALNGIDRAKPALELDSNAAVRVSVASGAGVAVLSELAVASAVRAGELVVVPTALELPRRIRAVRLPGAVRAEAEALVAIARRDRRF</sequence>
<dbReference type="GO" id="GO:0000976">
    <property type="term" value="F:transcription cis-regulatory region binding"/>
    <property type="evidence" value="ECO:0007669"/>
    <property type="project" value="TreeGrafter"/>
</dbReference>
<dbReference type="SUPFAM" id="SSF53850">
    <property type="entry name" value="Periplasmic binding protein-like II"/>
    <property type="match status" value="1"/>
</dbReference>
<evidence type="ECO:0000259" key="5">
    <source>
        <dbReference type="PROSITE" id="PS50931"/>
    </source>
</evidence>
<evidence type="ECO:0000256" key="3">
    <source>
        <dbReference type="ARBA" id="ARBA00023125"/>
    </source>
</evidence>
<evidence type="ECO:0000313" key="7">
    <source>
        <dbReference type="Proteomes" id="UP000199183"/>
    </source>
</evidence>
<dbReference type="Proteomes" id="UP000199183">
    <property type="component" value="Unassembled WGS sequence"/>
</dbReference>
<dbReference type="InterPro" id="IPR005119">
    <property type="entry name" value="LysR_subst-bd"/>
</dbReference>
<dbReference type="Pfam" id="PF03466">
    <property type="entry name" value="LysR_substrate"/>
    <property type="match status" value="1"/>
</dbReference>
<organism evidence="6 7">
    <name type="scientific">Paramicrobacterium humi</name>
    <dbReference type="NCBI Taxonomy" id="640635"/>
    <lineage>
        <taxon>Bacteria</taxon>
        <taxon>Bacillati</taxon>
        <taxon>Actinomycetota</taxon>
        <taxon>Actinomycetes</taxon>
        <taxon>Micrococcales</taxon>
        <taxon>Microbacteriaceae</taxon>
        <taxon>Paramicrobacterium</taxon>
    </lineage>
</organism>
<keyword evidence="2" id="KW-0805">Transcription regulation</keyword>
<dbReference type="EMBL" id="FNRY01000001">
    <property type="protein sequence ID" value="SEB43331.1"/>
    <property type="molecule type" value="Genomic_DNA"/>
</dbReference>
<dbReference type="SUPFAM" id="SSF46785">
    <property type="entry name" value="Winged helix' DNA-binding domain"/>
    <property type="match status" value="1"/>
</dbReference>
<keyword evidence="3 6" id="KW-0238">DNA-binding</keyword>
<accession>A0A1H4JAT6</accession>
<name>A0A1H4JAT6_9MICO</name>
<reference evidence="6 7" key="1">
    <citation type="submission" date="2016-10" db="EMBL/GenBank/DDBJ databases">
        <authorList>
            <person name="de Groot N.N."/>
        </authorList>
    </citation>
    <scope>NUCLEOTIDE SEQUENCE [LARGE SCALE GENOMIC DNA]</scope>
    <source>
        <strain evidence="6 7">DSM 21799</strain>
    </source>
</reference>
<dbReference type="Gene3D" id="3.40.190.10">
    <property type="entry name" value="Periplasmic binding protein-like II"/>
    <property type="match status" value="2"/>
</dbReference>
<dbReference type="GO" id="GO:0003700">
    <property type="term" value="F:DNA-binding transcription factor activity"/>
    <property type="evidence" value="ECO:0007669"/>
    <property type="project" value="InterPro"/>
</dbReference>
<dbReference type="AlphaFoldDB" id="A0A1H4JAT6"/>
<dbReference type="Gene3D" id="1.10.10.10">
    <property type="entry name" value="Winged helix-like DNA-binding domain superfamily/Winged helix DNA-binding domain"/>
    <property type="match status" value="1"/>
</dbReference>
<keyword evidence="4" id="KW-0804">Transcription</keyword>